<dbReference type="OrthoDB" id="165415at2"/>
<organism evidence="1 2">
    <name type="scientific">Ktedonobacter racemifer DSM 44963</name>
    <dbReference type="NCBI Taxonomy" id="485913"/>
    <lineage>
        <taxon>Bacteria</taxon>
        <taxon>Bacillati</taxon>
        <taxon>Chloroflexota</taxon>
        <taxon>Ktedonobacteria</taxon>
        <taxon>Ktedonobacterales</taxon>
        <taxon>Ktedonobacteraceae</taxon>
        <taxon>Ktedonobacter</taxon>
    </lineage>
</organism>
<evidence type="ECO:0000313" key="2">
    <source>
        <dbReference type="Proteomes" id="UP000004508"/>
    </source>
</evidence>
<reference evidence="1 2" key="1">
    <citation type="journal article" date="2011" name="Stand. Genomic Sci.">
        <title>Non-contiguous finished genome sequence and contextual data of the filamentous soil bacterium Ktedonobacter racemifer type strain (SOSP1-21).</title>
        <authorList>
            <person name="Chang Y.J."/>
            <person name="Land M."/>
            <person name="Hauser L."/>
            <person name="Chertkov O."/>
            <person name="Del Rio T.G."/>
            <person name="Nolan M."/>
            <person name="Copeland A."/>
            <person name="Tice H."/>
            <person name="Cheng J.F."/>
            <person name="Lucas S."/>
            <person name="Han C."/>
            <person name="Goodwin L."/>
            <person name="Pitluck S."/>
            <person name="Ivanova N."/>
            <person name="Ovchinikova G."/>
            <person name="Pati A."/>
            <person name="Chen A."/>
            <person name="Palaniappan K."/>
            <person name="Mavromatis K."/>
            <person name="Liolios K."/>
            <person name="Brettin T."/>
            <person name="Fiebig A."/>
            <person name="Rohde M."/>
            <person name="Abt B."/>
            <person name="Goker M."/>
            <person name="Detter J.C."/>
            <person name="Woyke T."/>
            <person name="Bristow J."/>
            <person name="Eisen J.A."/>
            <person name="Markowitz V."/>
            <person name="Hugenholtz P."/>
            <person name="Kyrpides N.C."/>
            <person name="Klenk H.P."/>
            <person name="Lapidus A."/>
        </authorList>
    </citation>
    <scope>NUCLEOTIDE SEQUENCE [LARGE SCALE GENOMIC DNA]</scope>
    <source>
        <strain evidence="2">DSM 44963</strain>
    </source>
</reference>
<name>D6TP92_KTERA</name>
<proteinExistence type="predicted"/>
<sequence>MSNPMFICPQCGESNEESAKNCRACRINLYWAAQHYAELAHIKQSQQQPSHPPTANFLLQSSQRADQGPVATWLARTIQRFGLKHSNTPKSSPD</sequence>
<keyword evidence="2" id="KW-1185">Reference proteome</keyword>
<comment type="caution">
    <text evidence="1">The sequence shown here is derived from an EMBL/GenBank/DDBJ whole genome shotgun (WGS) entry which is preliminary data.</text>
</comment>
<dbReference type="EMBL" id="ADVG01000002">
    <property type="protein sequence ID" value="EFH87448.1"/>
    <property type="molecule type" value="Genomic_DNA"/>
</dbReference>
<accession>D6TP92</accession>
<dbReference type="InParanoid" id="D6TP92"/>
<dbReference type="Proteomes" id="UP000004508">
    <property type="component" value="Unassembled WGS sequence"/>
</dbReference>
<dbReference type="AlphaFoldDB" id="D6TP92"/>
<gene>
    <name evidence="1" type="ORF">Krac_8780</name>
</gene>
<protein>
    <submittedName>
        <fullName evidence="1">Uncharacterized protein</fullName>
    </submittedName>
</protein>
<dbReference type="RefSeq" id="WP_007912605.1">
    <property type="nucleotide sequence ID" value="NZ_ADVG01000002.1"/>
</dbReference>
<evidence type="ECO:0000313" key="1">
    <source>
        <dbReference type="EMBL" id="EFH87448.1"/>
    </source>
</evidence>